<dbReference type="InterPro" id="IPR015422">
    <property type="entry name" value="PyrdxlP-dep_Trfase_small"/>
</dbReference>
<dbReference type="EC" id="4.4.1.13" evidence="3"/>
<proteinExistence type="inferred from homology"/>
<comment type="similarity">
    <text evidence="2 8">Belongs to the trans-sulfuration enzymes family.</text>
</comment>
<evidence type="ECO:0000313" key="10">
    <source>
        <dbReference type="Proteomes" id="UP000188147"/>
    </source>
</evidence>
<dbReference type="PROSITE" id="PS00868">
    <property type="entry name" value="CYS_MET_METAB_PP"/>
    <property type="match status" value="1"/>
</dbReference>
<evidence type="ECO:0000256" key="6">
    <source>
        <dbReference type="ARBA" id="ARBA00023167"/>
    </source>
</evidence>
<name>A0ABM6HT24_9LACO</name>
<dbReference type="Gene3D" id="3.40.640.10">
    <property type="entry name" value="Type I PLP-dependent aspartate aminotransferase-like (Major domain)"/>
    <property type="match status" value="1"/>
</dbReference>
<reference evidence="9 10" key="1">
    <citation type="submission" date="2016-06" db="EMBL/GenBank/DDBJ databases">
        <authorList>
            <person name="Kim H.J."/>
        </authorList>
    </citation>
    <scope>NUCLEOTIDE SEQUENCE [LARGE SCALE GENOMIC DNA]</scope>
    <source>
        <strain evidence="9 10">KFRI01</strain>
    </source>
</reference>
<dbReference type="PANTHER" id="PTHR11808">
    <property type="entry name" value="TRANS-SULFURATION ENZYME FAMILY MEMBER"/>
    <property type="match status" value="1"/>
</dbReference>
<comment type="cofactor">
    <cofactor evidence="1 8">
        <name>pyridoxal 5'-phosphate</name>
        <dbReference type="ChEBI" id="CHEBI:597326"/>
    </cofactor>
</comment>
<sequence>MSDWTDLIQATTAHDPLSGAINTPIQLSSTFHQASFDTFGHFDYARSGNPTREVGEAAIAKLEHGTQGFLFSTGMAAISSVLFTLSAGDHIVVSKHVYGGTFRVLEDILPRWGITHTFVDFSDVAAVTAAITPATKALYIETPSNPVLQITDIAAIVAVAKQHGLLTIADNTFMSPFFQKPLDLGVDIVVHSATKFLAGHSDILAGAVVVKDKQLAERIYFIQNAVGATLGVLDTWLLLRGIKTLGVRMAQSSQSALQLAQHLAQHPSVTRVLYPGLATHPGHTIHTSQATSGGAVLSFDVGSQDNARKVVTALKIPVFSVSLGAVESIVSYPPKMSHAELNQAELSASGITPGLLRFSVGLEDVTDLIADLDHALAQIEVSRGEKR</sequence>
<dbReference type="Pfam" id="PF01053">
    <property type="entry name" value="Cys_Met_Meta_PP"/>
    <property type="match status" value="1"/>
</dbReference>
<keyword evidence="7" id="KW-0456">Lyase</keyword>
<evidence type="ECO:0000313" key="9">
    <source>
        <dbReference type="EMBL" id="AQN79531.1"/>
    </source>
</evidence>
<organism evidence="9 10">
    <name type="scientific">Leuconostoc garlicum</name>
    <dbReference type="NCBI Taxonomy" id="255248"/>
    <lineage>
        <taxon>Bacteria</taxon>
        <taxon>Bacillati</taxon>
        <taxon>Bacillota</taxon>
        <taxon>Bacilli</taxon>
        <taxon>Lactobacillales</taxon>
        <taxon>Lactobacillaceae</taxon>
        <taxon>Leuconostoc</taxon>
    </lineage>
</organism>
<evidence type="ECO:0000256" key="1">
    <source>
        <dbReference type="ARBA" id="ARBA00001933"/>
    </source>
</evidence>
<evidence type="ECO:0000256" key="4">
    <source>
        <dbReference type="ARBA" id="ARBA00022605"/>
    </source>
</evidence>
<dbReference type="Proteomes" id="UP000188147">
    <property type="component" value="Chromosome"/>
</dbReference>
<protein>
    <recommendedName>
        <fullName evidence="3">cysteine-S-conjugate beta-lyase</fullName>
        <ecNumber evidence="3">4.4.1.13</ecNumber>
    </recommendedName>
</protein>
<dbReference type="PIRSF" id="PIRSF001434">
    <property type="entry name" value="CGS"/>
    <property type="match status" value="1"/>
</dbReference>
<dbReference type="InterPro" id="IPR015421">
    <property type="entry name" value="PyrdxlP-dep_Trfase_major"/>
</dbReference>
<dbReference type="InterPro" id="IPR000277">
    <property type="entry name" value="Cys/Met-Metab_PyrdxlP-dep_enz"/>
</dbReference>
<dbReference type="InterPro" id="IPR054542">
    <property type="entry name" value="Cys_met_metab_PP"/>
</dbReference>
<keyword evidence="5 8" id="KW-0663">Pyridoxal phosphate</keyword>
<evidence type="ECO:0000256" key="2">
    <source>
        <dbReference type="ARBA" id="ARBA00009077"/>
    </source>
</evidence>
<gene>
    <name evidence="9" type="ORF">A9176_03805</name>
</gene>
<dbReference type="RefSeq" id="WP_077282147.1">
    <property type="nucleotide sequence ID" value="NZ_CP016329.1"/>
</dbReference>
<dbReference type="InterPro" id="IPR015424">
    <property type="entry name" value="PyrdxlP-dep_Trfase"/>
</dbReference>
<dbReference type="EMBL" id="CP016329">
    <property type="protein sequence ID" value="AQN79531.1"/>
    <property type="molecule type" value="Genomic_DNA"/>
</dbReference>
<dbReference type="CDD" id="cd00614">
    <property type="entry name" value="CGS_like"/>
    <property type="match status" value="1"/>
</dbReference>
<evidence type="ECO:0000256" key="3">
    <source>
        <dbReference type="ARBA" id="ARBA00012224"/>
    </source>
</evidence>
<keyword evidence="4" id="KW-0028">Amino-acid biosynthesis</keyword>
<dbReference type="Gene3D" id="3.90.1150.10">
    <property type="entry name" value="Aspartate Aminotransferase, domain 1"/>
    <property type="match status" value="1"/>
</dbReference>
<accession>A0ABM6HT24</accession>
<evidence type="ECO:0000256" key="5">
    <source>
        <dbReference type="ARBA" id="ARBA00022898"/>
    </source>
</evidence>
<dbReference type="PANTHER" id="PTHR11808:SF50">
    <property type="entry name" value="CYSTATHIONINE BETA-LYASE"/>
    <property type="match status" value="1"/>
</dbReference>
<evidence type="ECO:0000256" key="8">
    <source>
        <dbReference type="RuleBase" id="RU362118"/>
    </source>
</evidence>
<keyword evidence="6" id="KW-0486">Methionine biosynthesis</keyword>
<keyword evidence="10" id="KW-1185">Reference proteome</keyword>
<dbReference type="SUPFAM" id="SSF53383">
    <property type="entry name" value="PLP-dependent transferases"/>
    <property type="match status" value="1"/>
</dbReference>
<evidence type="ECO:0000256" key="7">
    <source>
        <dbReference type="ARBA" id="ARBA00023239"/>
    </source>
</evidence>